<comment type="caution">
    <text evidence="4">The sequence shown here is derived from an EMBL/GenBank/DDBJ whole genome shotgun (WGS) entry which is preliminary data.</text>
</comment>
<dbReference type="InterPro" id="IPR000073">
    <property type="entry name" value="AB_hydrolase_1"/>
</dbReference>
<evidence type="ECO:0000256" key="2">
    <source>
        <dbReference type="SAM" id="SignalP"/>
    </source>
</evidence>
<gene>
    <name evidence="4" type="ORF">MES5069_620163</name>
</gene>
<dbReference type="Pfam" id="PF00561">
    <property type="entry name" value="Abhydrolase_1"/>
    <property type="match status" value="1"/>
</dbReference>
<name>A0ABM9EFA2_9HYPH</name>
<sequence>MSRSILSAFAALILTAAVPANAEVGPNAAPIANPIGPGAVSGAPHLPAGFNDIFTSRYVDVGGLRLHAVVGGKGPPLLLVHGWPQTWYQWRLVMPVLARDFQVIAVDQRGIGLSDKPKSGYDAGTQAKDLVSLMEALGHKKFAMIGFDTGMPIAYALAADTPDRVERLVVGESPIAGVSPSIPLIVPGPLNKRLWHIPFNRLGAEVNERLIQGREDIYFGSEFATSAGTPLPDAIVKYYVDRLASSSDALSGSFGSYRAIDTDIAQNQGRKTRRLTLPVLAVGGEKGFGEGTAKTMRLVADNVQTAIIPGSGHWVAEEAPDQLLAALAPFLEPYRNAPSK</sequence>
<accession>A0ABM9EFA2</accession>
<reference evidence="4 5" key="1">
    <citation type="submission" date="2022-03" db="EMBL/GenBank/DDBJ databases">
        <authorList>
            <person name="Brunel B."/>
        </authorList>
    </citation>
    <scope>NUCLEOTIDE SEQUENCE [LARGE SCALE GENOMIC DNA]</scope>
    <source>
        <strain evidence="4">STM5069sample</strain>
    </source>
</reference>
<evidence type="ECO:0000313" key="4">
    <source>
        <dbReference type="EMBL" id="CAH2407936.1"/>
    </source>
</evidence>
<evidence type="ECO:0000256" key="1">
    <source>
        <dbReference type="ARBA" id="ARBA00022801"/>
    </source>
</evidence>
<dbReference type="GO" id="GO:0016787">
    <property type="term" value="F:hydrolase activity"/>
    <property type="evidence" value="ECO:0007669"/>
    <property type="project" value="UniProtKB-KW"/>
</dbReference>
<dbReference type="InterPro" id="IPR000639">
    <property type="entry name" value="Epox_hydrolase-like"/>
</dbReference>
<dbReference type="InterPro" id="IPR029058">
    <property type="entry name" value="AB_hydrolase_fold"/>
</dbReference>
<keyword evidence="5" id="KW-1185">Reference proteome</keyword>
<feature type="domain" description="AB hydrolase-1" evidence="3">
    <location>
        <begin position="75"/>
        <end position="319"/>
    </location>
</feature>
<feature type="chain" id="PRO_5046962422" evidence="2">
    <location>
        <begin position="23"/>
        <end position="340"/>
    </location>
</feature>
<evidence type="ECO:0000313" key="5">
    <source>
        <dbReference type="Proteomes" id="UP001153050"/>
    </source>
</evidence>
<proteinExistence type="predicted"/>
<keyword evidence="2" id="KW-0732">Signal</keyword>
<dbReference type="SUPFAM" id="SSF53474">
    <property type="entry name" value="alpha/beta-Hydrolases"/>
    <property type="match status" value="1"/>
</dbReference>
<dbReference type="Proteomes" id="UP001153050">
    <property type="component" value="Unassembled WGS sequence"/>
</dbReference>
<dbReference type="PRINTS" id="PR00412">
    <property type="entry name" value="EPOXHYDRLASE"/>
</dbReference>
<feature type="signal peptide" evidence="2">
    <location>
        <begin position="1"/>
        <end position="22"/>
    </location>
</feature>
<dbReference type="RefSeq" id="WP_301943403.1">
    <property type="nucleotide sequence ID" value="NZ_CAKXZT010000160.1"/>
</dbReference>
<dbReference type="Gene3D" id="3.40.50.1820">
    <property type="entry name" value="alpha/beta hydrolase"/>
    <property type="match status" value="1"/>
</dbReference>
<dbReference type="PANTHER" id="PTHR43329">
    <property type="entry name" value="EPOXIDE HYDROLASE"/>
    <property type="match status" value="1"/>
</dbReference>
<organism evidence="4 5">
    <name type="scientific">Mesorhizobium escarrei</name>
    <dbReference type="NCBI Taxonomy" id="666018"/>
    <lineage>
        <taxon>Bacteria</taxon>
        <taxon>Pseudomonadati</taxon>
        <taxon>Pseudomonadota</taxon>
        <taxon>Alphaproteobacteria</taxon>
        <taxon>Hyphomicrobiales</taxon>
        <taxon>Phyllobacteriaceae</taxon>
        <taxon>Mesorhizobium</taxon>
    </lineage>
</organism>
<keyword evidence="1 4" id="KW-0378">Hydrolase</keyword>
<protein>
    <submittedName>
        <fullName evidence="4">Alpha/beta hydrolase</fullName>
    </submittedName>
</protein>
<dbReference type="EMBL" id="CAKXZT010000160">
    <property type="protein sequence ID" value="CAH2407936.1"/>
    <property type="molecule type" value="Genomic_DNA"/>
</dbReference>
<evidence type="ECO:0000259" key="3">
    <source>
        <dbReference type="Pfam" id="PF00561"/>
    </source>
</evidence>